<reference evidence="5 6" key="1">
    <citation type="journal article" date="2017" name="ISME J.">
        <title>Potential for microbial H2 and metal transformations associated with novel bacteria and archaea in deep terrestrial subsurface sediments.</title>
        <authorList>
            <person name="Hernsdorf A.W."/>
            <person name="Amano Y."/>
            <person name="Miyakawa K."/>
            <person name="Ise K."/>
            <person name="Suzuki Y."/>
            <person name="Anantharaman K."/>
            <person name="Probst A."/>
            <person name="Burstein D."/>
            <person name="Thomas B.C."/>
            <person name="Banfield J.F."/>
        </authorList>
    </citation>
    <scope>NUCLEOTIDE SEQUENCE [LARGE SCALE GENOMIC DNA]</scope>
    <source>
        <strain evidence="5">HGW-Wallbacteria-1</strain>
    </source>
</reference>
<evidence type="ECO:0000313" key="5">
    <source>
        <dbReference type="EMBL" id="PKK92031.1"/>
    </source>
</evidence>
<dbReference type="Proteomes" id="UP000233256">
    <property type="component" value="Unassembled WGS sequence"/>
</dbReference>
<evidence type="ECO:0000256" key="2">
    <source>
        <dbReference type="ARBA" id="ARBA00024035"/>
    </source>
</evidence>
<evidence type="ECO:0000259" key="4">
    <source>
        <dbReference type="Pfam" id="PF20257"/>
    </source>
</evidence>
<dbReference type="SUPFAM" id="SSF102522">
    <property type="entry name" value="Bacterial fluorinating enzyme, N-terminal domain"/>
    <property type="match status" value="1"/>
</dbReference>
<dbReference type="Pfam" id="PF20257">
    <property type="entry name" value="SAM_HAT_C"/>
    <property type="match status" value="1"/>
</dbReference>
<dbReference type="PANTHER" id="PTHR35092">
    <property type="entry name" value="CHLORINASE MJ1651"/>
    <property type="match status" value="1"/>
</dbReference>
<dbReference type="InterPro" id="IPR002747">
    <property type="entry name" value="SAM_OH_AdoTrfase"/>
</dbReference>
<proteinExistence type="inferred from homology"/>
<accession>A0A2N1PUL2</accession>
<dbReference type="AlphaFoldDB" id="A0A2N1PUL2"/>
<dbReference type="Pfam" id="PF01887">
    <property type="entry name" value="SAM_HAT_N"/>
    <property type="match status" value="1"/>
</dbReference>
<dbReference type="SUPFAM" id="SSF101852">
    <property type="entry name" value="Bacterial fluorinating enzyme, C-terminal domain"/>
    <property type="match status" value="1"/>
</dbReference>
<evidence type="ECO:0000259" key="3">
    <source>
        <dbReference type="Pfam" id="PF01887"/>
    </source>
</evidence>
<dbReference type="Gene3D" id="2.40.30.90">
    <property type="entry name" value="Bacterial fluorinating enzyme like"/>
    <property type="match status" value="1"/>
</dbReference>
<comment type="caution">
    <text evidence="5">The sequence shown here is derived from an EMBL/GenBank/DDBJ whole genome shotgun (WGS) entry which is preliminary data.</text>
</comment>
<evidence type="ECO:0000313" key="6">
    <source>
        <dbReference type="Proteomes" id="UP000233256"/>
    </source>
</evidence>
<organism evidence="5 6">
    <name type="scientific">Candidatus Wallbacteria bacterium HGW-Wallbacteria-1</name>
    <dbReference type="NCBI Taxonomy" id="2013854"/>
    <lineage>
        <taxon>Bacteria</taxon>
        <taxon>Candidatus Walliibacteriota</taxon>
    </lineage>
</organism>
<keyword evidence="1" id="KW-0949">S-adenosyl-L-methionine</keyword>
<dbReference type="EMBL" id="PGXC01000001">
    <property type="protein sequence ID" value="PKK92031.1"/>
    <property type="molecule type" value="Genomic_DNA"/>
</dbReference>
<evidence type="ECO:0008006" key="7">
    <source>
        <dbReference type="Google" id="ProtNLM"/>
    </source>
</evidence>
<sequence length="294" mass="32102">MSARIITLMTDFGLSDYFVPAMKGRILSVLPEAMIVDATHEIVKYSVLDASLTLEGYWSCFPVGTVHLCVVDPGVGTDRAILVAEYMGHFFVAPDNGLLTCILEQAVRYPDNGPLRAWILKDENRYVKDPSPSFHGRDIFAPLAAEVASTGDPGGFLHLWDPVYLKRVSIPDAVSIENLITGLVIHVDSFGNLITNIRRSHFLQAHFPAPDHSAEDGDSADGITVSELFPYRIIANEVIFFPCRTFAMAQVKAEPLAMIGSSGRLELCMLEGCAAELEGFGIGTTVRIEVSGNR</sequence>
<dbReference type="InterPro" id="IPR023227">
    <property type="entry name" value="SAM_OH_AdoTrfase_C_sf"/>
</dbReference>
<feature type="domain" description="S-adenosyl-l-methionine hydroxide adenosyltransferase N-terminal" evidence="3">
    <location>
        <begin position="6"/>
        <end position="152"/>
    </location>
</feature>
<comment type="similarity">
    <text evidence="2">Belongs to the SAM hydrolase / SAM-dependent halogenase family.</text>
</comment>
<protein>
    <recommendedName>
        <fullName evidence="7">SAM-dependent chlorinase/fluorinase</fullName>
    </recommendedName>
</protein>
<dbReference type="Gene3D" id="3.40.50.10790">
    <property type="entry name" value="S-adenosyl-l-methionine hydroxide adenosyltransferase, N-terminal"/>
    <property type="match status" value="1"/>
</dbReference>
<dbReference type="InterPro" id="IPR023228">
    <property type="entry name" value="SAM_OH_AdoTrfase_N_sf"/>
</dbReference>
<evidence type="ECO:0000256" key="1">
    <source>
        <dbReference type="ARBA" id="ARBA00022691"/>
    </source>
</evidence>
<name>A0A2N1PUL2_9BACT</name>
<dbReference type="InterPro" id="IPR046469">
    <property type="entry name" value="SAM_HAT_N"/>
</dbReference>
<feature type="domain" description="S-adenosyl-l-methionine hydroxide adenosyltransferase C-terminal" evidence="4">
    <location>
        <begin position="183"/>
        <end position="287"/>
    </location>
</feature>
<gene>
    <name evidence="5" type="ORF">CVV64_01040</name>
</gene>
<dbReference type="InterPro" id="IPR046470">
    <property type="entry name" value="SAM_HAT_C"/>
</dbReference>
<dbReference type="PIRSF" id="PIRSF006779">
    <property type="entry name" value="UCP006779"/>
    <property type="match status" value="1"/>
</dbReference>
<dbReference type="PANTHER" id="PTHR35092:SF1">
    <property type="entry name" value="CHLORINASE MJ1651"/>
    <property type="match status" value="1"/>
</dbReference>